<dbReference type="Gene3D" id="2.60.120.10">
    <property type="entry name" value="Jelly Rolls"/>
    <property type="match status" value="2"/>
</dbReference>
<evidence type="ECO:0000313" key="4">
    <source>
        <dbReference type="EMBL" id="QDS99939.1"/>
    </source>
</evidence>
<feature type="domain" description="Mannose-6-phosphate isomerase cupin" evidence="3">
    <location>
        <begin position="283"/>
        <end position="344"/>
    </location>
</feature>
<dbReference type="GO" id="GO:0005829">
    <property type="term" value="C:cytosol"/>
    <property type="evidence" value="ECO:0007669"/>
    <property type="project" value="TreeGrafter"/>
</dbReference>
<gene>
    <name evidence="4" type="primary">gmuF_1</name>
    <name evidence="4" type="ORF">HG15A2_32730</name>
</gene>
<dbReference type="SUPFAM" id="SSF51182">
    <property type="entry name" value="RmlC-like cupins"/>
    <property type="match status" value="1"/>
</dbReference>
<dbReference type="GO" id="GO:0004476">
    <property type="term" value="F:mannose-6-phosphate isomerase activity"/>
    <property type="evidence" value="ECO:0007669"/>
    <property type="project" value="InterPro"/>
</dbReference>
<dbReference type="AlphaFoldDB" id="A0A517MYJ7"/>
<proteinExistence type="predicted"/>
<dbReference type="Pfam" id="PF21621">
    <property type="entry name" value="MPI_cupin_dom"/>
    <property type="match status" value="1"/>
</dbReference>
<keyword evidence="4" id="KW-0413">Isomerase</keyword>
<keyword evidence="5" id="KW-1185">Reference proteome</keyword>
<accession>A0A517MYJ7</accession>
<sequence>MKRMIIELPPNRVRRSYKGGLQLDEFAGNPNPSDTDCPEDWIASTILARNPGMPEIENEGLAHVTTHDGETLLLRDLFEQFPEHYLGKAHYQELGSQLGFLAKLLDASMRLHVQAHPTSQFAQAHLGSRWGKLETYVILSVRDDCEGHLRLGFQNLKDIKNWNRIVFEQDIPAMDACFERIPVKAGEVWLVPGGVPHAIGEGLLVLEVMEPSDLVVRCEFEREGIVVPPEGRFMGRDPAFAMTIFDHTNYSAEEIAEKCRIVPTMLHECPTHSVESLIGPNHTDCFEIDRWTCRDLSRLTKDDSLHLCVVAEGKGTVTVQDESIDLKQGSCFLIPSAANEITISPRDVEHLTVLACKPGTAKLTE</sequence>
<dbReference type="OrthoDB" id="9808275at2"/>
<dbReference type="PANTHER" id="PTHR10309">
    <property type="entry name" value="MANNOSE-6-PHOSPHATE ISOMERASE"/>
    <property type="match status" value="1"/>
</dbReference>
<dbReference type="InterPro" id="IPR049071">
    <property type="entry name" value="MPI_cupin_dom"/>
</dbReference>
<reference evidence="4 5" key="1">
    <citation type="submission" date="2019-02" db="EMBL/GenBank/DDBJ databases">
        <title>Deep-cultivation of Planctomycetes and their phenomic and genomic characterization uncovers novel biology.</title>
        <authorList>
            <person name="Wiegand S."/>
            <person name="Jogler M."/>
            <person name="Boedeker C."/>
            <person name="Pinto D."/>
            <person name="Vollmers J."/>
            <person name="Rivas-Marin E."/>
            <person name="Kohn T."/>
            <person name="Peeters S.H."/>
            <person name="Heuer A."/>
            <person name="Rast P."/>
            <person name="Oberbeckmann S."/>
            <person name="Bunk B."/>
            <person name="Jeske O."/>
            <person name="Meyerdierks A."/>
            <person name="Storesund J.E."/>
            <person name="Kallscheuer N."/>
            <person name="Luecker S."/>
            <person name="Lage O.M."/>
            <person name="Pohl T."/>
            <person name="Merkel B.J."/>
            <person name="Hornburger P."/>
            <person name="Mueller R.-W."/>
            <person name="Bruemmer F."/>
            <person name="Labrenz M."/>
            <person name="Spormann A.M."/>
            <person name="Op den Camp H."/>
            <person name="Overmann J."/>
            <person name="Amann R."/>
            <person name="Jetten M.S.M."/>
            <person name="Mascher T."/>
            <person name="Medema M.H."/>
            <person name="Devos D.P."/>
            <person name="Kaster A.-K."/>
            <person name="Ovreas L."/>
            <person name="Rohde M."/>
            <person name="Galperin M.Y."/>
            <person name="Jogler C."/>
        </authorList>
    </citation>
    <scope>NUCLEOTIDE SEQUENCE [LARGE SCALE GENOMIC DNA]</scope>
    <source>
        <strain evidence="4 5">HG15A2</strain>
    </source>
</reference>
<dbReference type="GO" id="GO:0009298">
    <property type="term" value="P:GDP-mannose biosynthetic process"/>
    <property type="evidence" value="ECO:0007669"/>
    <property type="project" value="InterPro"/>
</dbReference>
<dbReference type="InterPro" id="IPR016305">
    <property type="entry name" value="Mannose-6-P_Isomerase"/>
</dbReference>
<dbReference type="Proteomes" id="UP000319852">
    <property type="component" value="Chromosome"/>
</dbReference>
<dbReference type="PANTHER" id="PTHR10309:SF0">
    <property type="entry name" value="MANNOSE-6-PHOSPHATE ISOMERASE"/>
    <property type="match status" value="1"/>
</dbReference>
<name>A0A517MYJ7_9BACT</name>
<evidence type="ECO:0000256" key="1">
    <source>
        <dbReference type="ARBA" id="ARBA00029741"/>
    </source>
</evidence>
<dbReference type="InterPro" id="IPR014710">
    <property type="entry name" value="RmlC-like_jellyroll"/>
</dbReference>
<protein>
    <recommendedName>
        <fullName evidence="1">Phosphohexomutase</fullName>
    </recommendedName>
    <alternativeName>
        <fullName evidence="2">Phosphomannose isomerase</fullName>
    </alternativeName>
</protein>
<evidence type="ECO:0000313" key="5">
    <source>
        <dbReference type="Proteomes" id="UP000319852"/>
    </source>
</evidence>
<evidence type="ECO:0000259" key="3">
    <source>
        <dbReference type="Pfam" id="PF21621"/>
    </source>
</evidence>
<dbReference type="RefSeq" id="WP_145061085.1">
    <property type="nucleotide sequence ID" value="NZ_CP036263.1"/>
</dbReference>
<dbReference type="InterPro" id="IPR011051">
    <property type="entry name" value="RmlC_Cupin_sf"/>
</dbReference>
<dbReference type="CDD" id="cd07010">
    <property type="entry name" value="cupin_PMI_type_I_N_bac"/>
    <property type="match status" value="1"/>
</dbReference>
<evidence type="ECO:0000256" key="2">
    <source>
        <dbReference type="ARBA" id="ARBA00030762"/>
    </source>
</evidence>
<organism evidence="4 5">
    <name type="scientific">Adhaeretor mobilis</name>
    <dbReference type="NCBI Taxonomy" id="1930276"/>
    <lineage>
        <taxon>Bacteria</taxon>
        <taxon>Pseudomonadati</taxon>
        <taxon>Planctomycetota</taxon>
        <taxon>Planctomycetia</taxon>
        <taxon>Pirellulales</taxon>
        <taxon>Lacipirellulaceae</taxon>
        <taxon>Adhaeretor</taxon>
    </lineage>
</organism>
<dbReference type="KEGG" id="amob:HG15A2_32730"/>
<dbReference type="EMBL" id="CP036263">
    <property type="protein sequence ID" value="QDS99939.1"/>
    <property type="molecule type" value="Genomic_DNA"/>
</dbReference>